<evidence type="ECO:0000313" key="2">
    <source>
        <dbReference type="EMBL" id="OWP03134.1"/>
    </source>
</evidence>
<proteinExistence type="predicted"/>
<feature type="region of interest" description="Disordered" evidence="1">
    <location>
        <begin position="589"/>
        <end position="620"/>
    </location>
</feature>
<dbReference type="GO" id="GO:0030686">
    <property type="term" value="C:90S preribosome"/>
    <property type="evidence" value="ECO:0007669"/>
    <property type="project" value="InterPro"/>
</dbReference>
<dbReference type="GO" id="GO:0000462">
    <property type="term" value="P:maturation of SSU-rRNA from tricistronic rRNA transcript (SSU-rRNA, 5.8S rRNA, LSU-rRNA)"/>
    <property type="evidence" value="ECO:0007669"/>
    <property type="project" value="InterPro"/>
</dbReference>
<dbReference type="InParanoid" id="A0A218Z602"/>
<dbReference type="Gene3D" id="2.130.10.10">
    <property type="entry name" value="YVTN repeat-like/Quinoprotein amine dehydrogenase"/>
    <property type="match status" value="3"/>
</dbReference>
<dbReference type="InterPro" id="IPR018391">
    <property type="entry name" value="PQQ_b-propeller_rpt"/>
</dbReference>
<dbReference type="Pfam" id="PF00400">
    <property type="entry name" value="WD40"/>
    <property type="match status" value="1"/>
</dbReference>
<comment type="caution">
    <text evidence="2">The sequence shown here is derived from an EMBL/GenBank/DDBJ whole genome shotgun (WGS) entry which is preliminary data.</text>
</comment>
<dbReference type="FunCoup" id="A0A218Z602">
    <property type="interactions" value="876"/>
</dbReference>
<dbReference type="SUPFAM" id="SSF50978">
    <property type="entry name" value="WD40 repeat-like"/>
    <property type="match status" value="2"/>
</dbReference>
<name>A0A218Z602_9HELO</name>
<dbReference type="Proteomes" id="UP000242519">
    <property type="component" value="Unassembled WGS sequence"/>
</dbReference>
<dbReference type="PANTHER" id="PTHR44163">
    <property type="entry name" value="U3 SMALL NUCLEOLAR RNA-ASSOCIATED PROTEIN 4 HOMOLOG"/>
    <property type="match status" value="1"/>
</dbReference>
<feature type="region of interest" description="Disordered" evidence="1">
    <location>
        <begin position="652"/>
        <end position="675"/>
    </location>
</feature>
<dbReference type="OrthoDB" id="8883818at2759"/>
<organism evidence="2 3">
    <name type="scientific">Diplocarpon coronariae</name>
    <dbReference type="NCBI Taxonomy" id="2795749"/>
    <lineage>
        <taxon>Eukaryota</taxon>
        <taxon>Fungi</taxon>
        <taxon>Dikarya</taxon>
        <taxon>Ascomycota</taxon>
        <taxon>Pezizomycotina</taxon>
        <taxon>Leotiomycetes</taxon>
        <taxon>Helotiales</taxon>
        <taxon>Drepanopezizaceae</taxon>
        <taxon>Diplocarpon</taxon>
    </lineage>
</organism>
<feature type="region of interest" description="Disordered" evidence="1">
    <location>
        <begin position="759"/>
        <end position="800"/>
    </location>
</feature>
<dbReference type="SMART" id="SM00320">
    <property type="entry name" value="WD40"/>
    <property type="match status" value="8"/>
</dbReference>
<dbReference type="AlphaFoldDB" id="A0A218Z602"/>
<dbReference type="SMART" id="SM00564">
    <property type="entry name" value="PQQ"/>
    <property type="match status" value="3"/>
</dbReference>
<dbReference type="STRING" id="503106.A0A218Z602"/>
<dbReference type="InterPro" id="IPR015943">
    <property type="entry name" value="WD40/YVTN_repeat-like_dom_sf"/>
</dbReference>
<dbReference type="EMBL" id="MZNU01000196">
    <property type="protein sequence ID" value="OWP03134.1"/>
    <property type="molecule type" value="Genomic_DNA"/>
</dbReference>
<dbReference type="GO" id="GO:0032040">
    <property type="term" value="C:small-subunit processome"/>
    <property type="evidence" value="ECO:0007669"/>
    <property type="project" value="TreeGrafter"/>
</dbReference>
<keyword evidence="3" id="KW-1185">Reference proteome</keyword>
<dbReference type="PANTHER" id="PTHR44163:SF1">
    <property type="entry name" value="U3 SMALL NUCLEOLAR RNA-ASSOCIATED PROTEIN 4 HOMOLOG"/>
    <property type="match status" value="1"/>
</dbReference>
<feature type="compositionally biased region" description="Acidic residues" evidence="1">
    <location>
        <begin position="763"/>
        <end position="772"/>
    </location>
</feature>
<sequence>MDIHRCRFVPFPPSTINALAFSHSCISKDQKTAPPRLAVGRANGDIEIWNPLRGSWLQETIIRGGKDRSIDGLAWTQDPNEEANGKTIVGKSRLFSVGYSTTVTEWDIRTGRPLRYASGNHGEIWCIAAQPAHAPSKCDKNGVPASQWQGQNLIAGCTDGALVLYSTKDEDLQLQRVLVRPSAKRAKIISITFQDRNIVVAGCTDSMIRIYDIRTGSLLRSMTTGAGPKGGPKETIVWSVKVLKDGTIVSGDSTGELKIWDGKTYTLRQRIKSHEQDVLSLATSADGLAIFSGGMDRRTVIYKPEGKGKPRWAELTHRRFHNHDVKAMASFEGCGMSVVVSGGPDASPIVTPLGQFGYENQRSLPFLPQELTIGSSPKRRLISSWWDREVHIWRVNKPALPANDEDEDKAAAAGCKLVVKILIKGEANITSASLSSDGTLLAVSTTAEIKLFQLRSGSATEEKESIRVSKIVVPETCSTGARLIQFSPDGKWLSIIQPDSNIVLTRISRDPSASPSFTTHPTLSRLARLDRHIDKLALLGGLGAYDRTITQLAWSSDSKVLAVSDLAGYIDTFALSGIEDTTLALPTDAAAASSTSDRSSDPDSDSDTESRPQAKPRLIFGQHWTRNPAASLLPKLPAAPVVLSFRPATQSQKSLTSSLAPHPTRNTRHPIPHHLPSGEARLLVVTSTSEIFELDVLKGGLSAWSRRNPPAAFPASYRKTLDQAKGAVWDVSGGRERAWVYGVGWLWMFDLSRDFETSAGRVDDDESEEEEQVGGSRKRRRVRHGKEHPSGAGGAIPDATLSTGISRKLRRLAPDGDEMRVEDLDLVPAFAEDGGEAEARSKESANHWHTFKYRPILGIVVAGEGEEGLEVAIVERPIWEADLPPRYYGEQEWREKDGLY</sequence>
<dbReference type="GO" id="GO:0034455">
    <property type="term" value="C:t-UTP complex"/>
    <property type="evidence" value="ECO:0007669"/>
    <property type="project" value="TreeGrafter"/>
</dbReference>
<protein>
    <submittedName>
        <fullName evidence="2">Uncharacterized protein</fullName>
    </submittedName>
</protein>
<gene>
    <name evidence="2" type="ORF">B2J93_6773</name>
</gene>
<dbReference type="InterPro" id="IPR001680">
    <property type="entry name" value="WD40_rpt"/>
</dbReference>
<accession>A0A218Z602</accession>
<feature type="compositionally biased region" description="Basic residues" evidence="1">
    <location>
        <begin position="776"/>
        <end position="786"/>
    </location>
</feature>
<dbReference type="InterPro" id="IPR046351">
    <property type="entry name" value="UTP4"/>
</dbReference>
<reference evidence="2 3" key="1">
    <citation type="submission" date="2017-04" db="EMBL/GenBank/DDBJ databases">
        <title>Draft genome sequence of Marssonina coronaria NL1: causal agent of apple blotch.</title>
        <authorList>
            <person name="Cheng Q."/>
        </authorList>
    </citation>
    <scope>NUCLEOTIDE SEQUENCE [LARGE SCALE GENOMIC DNA]</scope>
    <source>
        <strain evidence="2 3">NL1</strain>
    </source>
</reference>
<dbReference type="GO" id="GO:0003723">
    <property type="term" value="F:RNA binding"/>
    <property type="evidence" value="ECO:0007669"/>
    <property type="project" value="TreeGrafter"/>
</dbReference>
<evidence type="ECO:0000256" key="1">
    <source>
        <dbReference type="SAM" id="MobiDB-lite"/>
    </source>
</evidence>
<dbReference type="InterPro" id="IPR036322">
    <property type="entry name" value="WD40_repeat_dom_sf"/>
</dbReference>
<evidence type="ECO:0000313" key="3">
    <source>
        <dbReference type="Proteomes" id="UP000242519"/>
    </source>
</evidence>